<evidence type="ECO:0000313" key="2">
    <source>
        <dbReference type="EMBL" id="KGB79129.1"/>
    </source>
</evidence>
<gene>
    <name evidence="2" type="ORF">CNBG_4967</name>
</gene>
<dbReference type="PANTHER" id="PTHR34598:SF3">
    <property type="entry name" value="OXIDOREDUCTASE AN1597"/>
    <property type="match status" value="1"/>
</dbReference>
<dbReference type="RefSeq" id="XP_062884822.1">
    <property type="nucleotide sequence ID" value="XM_063028867.1"/>
</dbReference>
<dbReference type="STRING" id="294750.A0A095CIE2"/>
<dbReference type="NCBIfam" id="NF041278">
    <property type="entry name" value="CmcJ_NvfI_EfuI"/>
    <property type="match status" value="1"/>
</dbReference>
<organism evidence="2 3">
    <name type="scientific">Cryptococcus deuterogattii (strain R265)</name>
    <name type="common">Cryptococcus gattii VGII (strain R265)</name>
    <dbReference type="NCBI Taxonomy" id="294750"/>
    <lineage>
        <taxon>Eukaryota</taxon>
        <taxon>Fungi</taxon>
        <taxon>Dikarya</taxon>
        <taxon>Basidiomycota</taxon>
        <taxon>Agaricomycotina</taxon>
        <taxon>Tremellomycetes</taxon>
        <taxon>Tremellales</taxon>
        <taxon>Cryptococcaceae</taxon>
        <taxon>Cryptococcus</taxon>
        <taxon>Cryptococcus gattii species complex</taxon>
    </lineage>
</organism>
<evidence type="ECO:0000256" key="1">
    <source>
        <dbReference type="ARBA" id="ARBA00023604"/>
    </source>
</evidence>
<proteinExistence type="inferred from homology"/>
<accession>A0A095CIE2</accession>
<comment type="similarity">
    <text evidence="1">Belongs to the asaB hydroxylase/desaturase family.</text>
</comment>
<dbReference type="KEGG" id="cdeu:CNBG_4967"/>
<dbReference type="GO" id="GO:0016491">
    <property type="term" value="F:oxidoreductase activity"/>
    <property type="evidence" value="ECO:0007669"/>
    <property type="project" value="InterPro"/>
</dbReference>
<keyword evidence="3" id="KW-1185">Reference proteome</keyword>
<dbReference type="Proteomes" id="UP000029445">
    <property type="component" value="Chromosome 13"/>
</dbReference>
<dbReference type="HOGENOM" id="CLU_933887_0_0_1"/>
<protein>
    <submittedName>
        <fullName evidence="2">Uncharacterized protein</fullName>
    </submittedName>
</protein>
<sequence length="298" mass="33224">MPAPTAASQLTAVIGFSLPGSRLDHDESIYLTYDPSQSRPNEFIRVPMINLREELDKPIEKHANAYEQLKKRGYAVFKHESRFLDGIPSEEGTAKYLEESAHLLQNIVGADRVIAWNSVCRKNTVDTDLKTVTKQQAPEKGFIPTTRLQPVAGIAHVDQNAEWGFELCGKAAGQDASTFKRVQIINLWRPLSGPVTNAPLAMLDPTTLSPADISTHASMFGFGHDLHYSSSQQWAYIRHQMPDEAILLKCYDSDQGKNGEVLYCGHSAAQVDHDAEGIMEEIVRPRESIEVRLVAIWE</sequence>
<dbReference type="AlphaFoldDB" id="A0A095CIE2"/>
<dbReference type="OrthoDB" id="412788at2759"/>
<dbReference type="GeneID" id="88181142"/>
<dbReference type="VEuPathDB" id="FungiDB:CNBG_4967"/>
<name>A0A095CIE2_CRYD2</name>
<evidence type="ECO:0000313" key="3">
    <source>
        <dbReference type="Proteomes" id="UP000029445"/>
    </source>
</evidence>
<dbReference type="OMA" id="HTAFWDQ"/>
<reference evidence="2 3" key="1">
    <citation type="journal article" date="2011" name="MBio">
        <title>Genome variation in Cryptococcus gattii, an emerging pathogen of immunocompetent hosts.</title>
        <authorList>
            <person name="D'Souza C.A."/>
            <person name="Kronstad J.W."/>
            <person name="Taylor G."/>
            <person name="Warren R."/>
            <person name="Yuen M."/>
            <person name="Hu G."/>
            <person name="Jung W.H."/>
            <person name="Sham A."/>
            <person name="Kidd S.E."/>
            <person name="Tangen K."/>
            <person name="Lee N."/>
            <person name="Zeilmaker T."/>
            <person name="Sawkins J."/>
            <person name="McVicker G."/>
            <person name="Shah S."/>
            <person name="Gnerre S."/>
            <person name="Griggs A."/>
            <person name="Zeng Q."/>
            <person name="Bartlett K."/>
            <person name="Li W."/>
            <person name="Wang X."/>
            <person name="Heitman J."/>
            <person name="Stajich J.E."/>
            <person name="Fraser J.A."/>
            <person name="Meyer W."/>
            <person name="Carter D."/>
            <person name="Schein J."/>
            <person name="Krzywinski M."/>
            <person name="Kwon-Chung K.J."/>
            <person name="Varma A."/>
            <person name="Wang J."/>
            <person name="Brunham R."/>
            <person name="Fyfe M."/>
            <person name="Ouellette B.F."/>
            <person name="Siddiqui A."/>
            <person name="Marra M."/>
            <person name="Jones S."/>
            <person name="Holt R."/>
            <person name="Birren B.W."/>
            <person name="Galagan J.E."/>
            <person name="Cuomo C.A."/>
        </authorList>
    </citation>
    <scope>NUCLEOTIDE SEQUENCE [LARGE SCALE GENOMIC DNA]</scope>
    <source>
        <strain evidence="2 3">R265</strain>
    </source>
</reference>
<dbReference type="EMBL" id="CP025771">
    <property type="protein sequence ID" value="KGB79129.1"/>
    <property type="molecule type" value="Genomic_DNA"/>
</dbReference>
<dbReference type="PANTHER" id="PTHR34598">
    <property type="entry name" value="BLL6449 PROTEIN"/>
    <property type="match status" value="1"/>
</dbReference>
<reference evidence="2 3" key="2">
    <citation type="journal article" date="2018" name="Proc. Natl. Acad. Sci.">
        <title>RNAi is a critical determinant of centromere evolution in closely related fungi.</title>
        <authorList>
            <person name="Yadav V."/>
            <person name="Sun S."/>
            <person name="Billmyre R.B."/>
            <person name="Thimmappa B.C."/>
            <person name="Shea T."/>
            <person name="Lintner R."/>
            <person name="Bakkeren G."/>
            <person name="Cuomo C.A."/>
            <person name="Heitman J."/>
            <person name="Sanyal K."/>
        </authorList>
    </citation>
    <scope>NUCLEOTIDE SEQUENCE [LARGE SCALE GENOMIC DNA]</scope>
    <source>
        <strain evidence="2 3">R265</strain>
    </source>
</reference>
<dbReference type="InterPro" id="IPR044053">
    <property type="entry name" value="AsaB-like"/>
</dbReference>